<dbReference type="PANTHER" id="PTHR21075:SF0">
    <property type="entry name" value="ANAEROBIC RIBONUCLEOSIDE-TRIPHOSPHATE REDUCTASE"/>
    <property type="match status" value="1"/>
</dbReference>
<keyword evidence="2 3" id="KW-0067">ATP-binding</keyword>
<evidence type="ECO:0000313" key="6">
    <source>
        <dbReference type="Proteomes" id="UP000229307"/>
    </source>
</evidence>
<dbReference type="GO" id="GO:0031250">
    <property type="term" value="C:anaerobic ribonucleoside-triphosphate reductase complex"/>
    <property type="evidence" value="ECO:0007669"/>
    <property type="project" value="TreeGrafter"/>
</dbReference>
<name>A0A2M7S7H1_9BACT</name>
<dbReference type="Gene3D" id="3.20.70.20">
    <property type="match status" value="1"/>
</dbReference>
<dbReference type="Pfam" id="PF13597">
    <property type="entry name" value="NRDD"/>
    <property type="match status" value="1"/>
</dbReference>
<feature type="domain" description="ATP-cone" evidence="4">
    <location>
        <begin position="6"/>
        <end position="98"/>
    </location>
</feature>
<gene>
    <name evidence="5" type="primary">nrdD</name>
    <name evidence="5" type="ORF">COY52_09715</name>
</gene>
<dbReference type="EMBL" id="PFMR01000262">
    <property type="protein sequence ID" value="PIZ15444.1"/>
    <property type="molecule type" value="Genomic_DNA"/>
</dbReference>
<dbReference type="InterPro" id="IPR005144">
    <property type="entry name" value="ATP-cone_dom"/>
</dbReference>
<comment type="caution">
    <text evidence="5">The sequence shown here is derived from an EMBL/GenBank/DDBJ whole genome shotgun (WGS) entry which is preliminary data.</text>
</comment>
<organism evidence="5 6">
    <name type="scientific">Candidatus Desantisbacteria bacterium CG_4_10_14_0_8_um_filter_48_22</name>
    <dbReference type="NCBI Taxonomy" id="1974543"/>
    <lineage>
        <taxon>Bacteria</taxon>
        <taxon>Candidatus Desantisiibacteriota</taxon>
    </lineage>
</organism>
<evidence type="ECO:0000259" key="4">
    <source>
        <dbReference type="PROSITE" id="PS51161"/>
    </source>
</evidence>
<reference evidence="6" key="1">
    <citation type="submission" date="2017-09" db="EMBL/GenBank/DDBJ databases">
        <title>Depth-based differentiation of microbial function through sediment-hosted aquifers and enrichment of novel symbionts in the deep terrestrial subsurface.</title>
        <authorList>
            <person name="Probst A.J."/>
            <person name="Ladd B."/>
            <person name="Jarett J.K."/>
            <person name="Geller-Mcgrath D.E."/>
            <person name="Sieber C.M.K."/>
            <person name="Emerson J.B."/>
            <person name="Anantharaman K."/>
            <person name="Thomas B.C."/>
            <person name="Malmstrom R."/>
            <person name="Stieglmeier M."/>
            <person name="Klingl A."/>
            <person name="Woyke T."/>
            <person name="Ryan C.M."/>
            <person name="Banfield J.F."/>
        </authorList>
    </citation>
    <scope>NUCLEOTIDE SEQUENCE [LARGE SCALE GENOMIC DNA]</scope>
</reference>
<sequence length="797" mass="89491">MSAVLKQVRKRDGRVVPFDRTRIAEAIFRAAKAVGGKRKDTAGKLASQAESALAKKFTRRVPGIEDIQDVVEKVLIEAGHAKTAKAYILYRDKRARLRQFLTVHKEVKGGNNTTDLSLLVTAPSKYEVLAWDKSKIAEALVREAQVPLDFADKIAREVEEKILALGLKKLSTSMIREFVDMELINRGFNGRLKSQQVIGMPVYDLRELIFSKSQENSNITANNPEAINLSIAENTIKQYMLQEIFSEDVGIAHLTGLVHVHDLGYPRVYCSSHSLEYLKKYGLVLDNLGTASAPPKHARTLTGHLNTFLASMQAYYAGALGIGFLNIFYAPFLQGMSYDEMKQEAQYLIFSGSQNAFSRGGQSLFLDSNIHLGIPDYLKDVEAIGPGGKYMGKAYRDFEKESQMFARALMEVWKEGDREGHPFSFPKMDLHINNETFSDPKQYELFKFACEVASFNGSPYFFFDRGDGATLSQCCRLRTKVTDPEMLKHPETIRFCGFQNVTINLPQCAYRAGKENITKVFEEVDKAMEIAMKAHVEKKRFIAKLMSGPGTPLWQIGKNACDGKPYVDLEKSTYIIGLIGLNECVQYLIGKQLHEGEEAFRLGMKIISSMYLKTLEFKRKYGLNIALEESPAESASRRLTKVDLREFPQSKEVVKGDIKKDSYYYTNSIHYAANAPIGFLDRIIGQSKFHPIIESGAIIHAFVGEARPSPESIENLVRKTWENTQCGQLTISPEFTICNDCAKVGRGLTDTCGSCGSANVYGLTRIVGYFSKVHCWNKSKLGELKDRQKAVQHYQFA</sequence>
<dbReference type="PROSITE" id="PS51161">
    <property type="entry name" value="ATP_CONE"/>
    <property type="match status" value="1"/>
</dbReference>
<dbReference type="PANTHER" id="PTHR21075">
    <property type="entry name" value="ANAEROBIC RIBONUCLEOSIDE-TRIPHOSPHATE REDUCTASE"/>
    <property type="match status" value="1"/>
</dbReference>
<protein>
    <submittedName>
        <fullName evidence="5">Anaerobic ribonucleoside-triphosphate reductase</fullName>
    </submittedName>
</protein>
<evidence type="ECO:0000313" key="5">
    <source>
        <dbReference type="EMBL" id="PIZ15444.1"/>
    </source>
</evidence>
<evidence type="ECO:0000256" key="1">
    <source>
        <dbReference type="ARBA" id="ARBA00022741"/>
    </source>
</evidence>
<keyword evidence="1 3" id="KW-0547">Nucleotide-binding</keyword>
<dbReference type="Pfam" id="PF03477">
    <property type="entry name" value="ATP-cone"/>
    <property type="match status" value="1"/>
</dbReference>
<proteinExistence type="predicted"/>
<accession>A0A2M7S7H1</accession>
<dbReference type="SUPFAM" id="SSF51998">
    <property type="entry name" value="PFL-like glycyl radical enzymes"/>
    <property type="match status" value="1"/>
</dbReference>
<dbReference type="GO" id="GO:0008998">
    <property type="term" value="F:ribonucleoside-triphosphate reductase (thioredoxin) activity"/>
    <property type="evidence" value="ECO:0007669"/>
    <property type="project" value="InterPro"/>
</dbReference>
<dbReference type="InterPro" id="IPR012833">
    <property type="entry name" value="NrdD"/>
</dbReference>
<dbReference type="Proteomes" id="UP000229307">
    <property type="component" value="Unassembled WGS sequence"/>
</dbReference>
<dbReference type="AlphaFoldDB" id="A0A2M7S7H1"/>
<dbReference type="GO" id="GO:0009265">
    <property type="term" value="P:2'-deoxyribonucleotide biosynthetic process"/>
    <property type="evidence" value="ECO:0007669"/>
    <property type="project" value="TreeGrafter"/>
</dbReference>
<dbReference type="GO" id="GO:0006260">
    <property type="term" value="P:DNA replication"/>
    <property type="evidence" value="ECO:0007669"/>
    <property type="project" value="InterPro"/>
</dbReference>
<evidence type="ECO:0000256" key="2">
    <source>
        <dbReference type="ARBA" id="ARBA00022840"/>
    </source>
</evidence>
<dbReference type="GO" id="GO:0004748">
    <property type="term" value="F:ribonucleoside-diphosphate reductase activity, thioredoxin disulfide as acceptor"/>
    <property type="evidence" value="ECO:0007669"/>
    <property type="project" value="TreeGrafter"/>
</dbReference>
<dbReference type="NCBIfam" id="TIGR02487">
    <property type="entry name" value="NrdD"/>
    <property type="match status" value="1"/>
</dbReference>
<evidence type="ECO:0000256" key="3">
    <source>
        <dbReference type="PROSITE-ProRule" id="PRU00492"/>
    </source>
</evidence>
<dbReference type="GO" id="GO:0005524">
    <property type="term" value="F:ATP binding"/>
    <property type="evidence" value="ECO:0007669"/>
    <property type="project" value="UniProtKB-UniRule"/>
</dbReference>